<dbReference type="EMBL" id="SRLO01001021">
    <property type="protein sequence ID" value="TNN42662.1"/>
    <property type="molecule type" value="Genomic_DNA"/>
</dbReference>
<proteinExistence type="predicted"/>
<evidence type="ECO:0000313" key="2">
    <source>
        <dbReference type="Proteomes" id="UP000314294"/>
    </source>
</evidence>
<organism evidence="1 2">
    <name type="scientific">Liparis tanakae</name>
    <name type="common">Tanaka's snailfish</name>
    <dbReference type="NCBI Taxonomy" id="230148"/>
    <lineage>
        <taxon>Eukaryota</taxon>
        <taxon>Metazoa</taxon>
        <taxon>Chordata</taxon>
        <taxon>Craniata</taxon>
        <taxon>Vertebrata</taxon>
        <taxon>Euteleostomi</taxon>
        <taxon>Actinopterygii</taxon>
        <taxon>Neopterygii</taxon>
        <taxon>Teleostei</taxon>
        <taxon>Neoteleostei</taxon>
        <taxon>Acanthomorphata</taxon>
        <taxon>Eupercaria</taxon>
        <taxon>Perciformes</taxon>
        <taxon>Cottioidei</taxon>
        <taxon>Cottales</taxon>
        <taxon>Liparidae</taxon>
        <taxon>Liparis</taxon>
    </lineage>
</organism>
<name>A0A4Z2FQN5_9TELE</name>
<accession>A0A4Z2FQN5</accession>
<evidence type="ECO:0000313" key="1">
    <source>
        <dbReference type="EMBL" id="TNN42662.1"/>
    </source>
</evidence>
<dbReference type="AlphaFoldDB" id="A0A4Z2FQN5"/>
<protein>
    <submittedName>
        <fullName evidence="1">Uncharacterized protein</fullName>
    </submittedName>
</protein>
<dbReference type="Proteomes" id="UP000314294">
    <property type="component" value="Unassembled WGS sequence"/>
</dbReference>
<reference evidence="1 2" key="1">
    <citation type="submission" date="2019-03" db="EMBL/GenBank/DDBJ databases">
        <title>First draft genome of Liparis tanakae, snailfish: a comprehensive survey of snailfish specific genes.</title>
        <authorList>
            <person name="Kim W."/>
            <person name="Song I."/>
            <person name="Jeong J.-H."/>
            <person name="Kim D."/>
            <person name="Kim S."/>
            <person name="Ryu S."/>
            <person name="Song J.Y."/>
            <person name="Lee S.K."/>
        </authorList>
    </citation>
    <scope>NUCLEOTIDE SEQUENCE [LARGE SCALE GENOMIC DNA]</scope>
    <source>
        <tissue evidence="1">Muscle</tissue>
    </source>
</reference>
<comment type="caution">
    <text evidence="1">The sequence shown here is derived from an EMBL/GenBank/DDBJ whole genome shotgun (WGS) entry which is preliminary data.</text>
</comment>
<keyword evidence="2" id="KW-1185">Reference proteome</keyword>
<gene>
    <name evidence="1" type="ORF">EYF80_047159</name>
</gene>
<sequence length="297" mass="31918">MSPVCSMRPRRSATWAASASPRCLRAASRAWVWVAWRSASAAVRSLMLWASCSLADTLLTCGKEDADGQASNTWPAESRLTSKAREQIVNDGGEPVRQIRLVGVGHRQDLVSRVDAPQLAERAEQPLAGPAVEVQLLLVVFGTVERGRDVFVLRSRRPPRVIQLETLVAEIRPAVSAALSGLQSLRRLTELAHHGHAAQTHGVPVRLRRQSVRPFSPSSTSRPQGIQGYIMTMGGPSLRRRPAYVPYPGDRGMDGEVGTRSIGRCSALGAGLRAWRGERVLGVEAGELGSGGRSGGG</sequence>